<dbReference type="GO" id="GO:0016787">
    <property type="term" value="F:hydrolase activity"/>
    <property type="evidence" value="ECO:0007669"/>
    <property type="project" value="UniProtKB-KW"/>
</dbReference>
<sequence>MTIINMTEFNNDLVEFASRLVRIPSFSGKEGDAAKFIASKMELLGFDEVKIDRYGSVIGRIGHGEKIILFDSHIDTVQVHDADQWEVPPFSGEIKNGYLWGRGSVDMKSGAAASVYAAVYAKKMGWLEGKTVIISCSTFEEDCDGETLKHVLEELDRKPNFAVICEPSSNIIVTGHKGKAQVIIKTRGISAHGSAPEKGKNAVYEMAEIIQRVNQTNLDLMKNPGRKGTLVLSQISSTSVSLNAVPSECQIYLDRRMVVGETKKTIEDEMNKIIAGKDAAWELGTLHRTTWTGEELTYEPLHPAWEINLDYPLAKAFIKAYSDVLGHEPEKFDYWDFSTNAVAVVAQGIPTIGFGPGEHKLAHMRDEKCAIEEITEACAVYAGAIKHL</sequence>
<dbReference type="PROSITE" id="PS00758">
    <property type="entry name" value="ARGE_DAPE_CPG2_1"/>
    <property type="match status" value="1"/>
</dbReference>
<dbReference type="SUPFAM" id="SSF53187">
    <property type="entry name" value="Zn-dependent exopeptidases"/>
    <property type="match status" value="1"/>
</dbReference>
<accession>A0A0P6XT16</accession>
<keyword evidence="3 6" id="KW-0378">Hydrolase</keyword>
<comment type="cofactor">
    <cofactor evidence="1">
        <name>Zn(2+)</name>
        <dbReference type="ChEBI" id="CHEBI:29105"/>
    </cofactor>
</comment>
<keyword evidence="4" id="KW-0862">Zinc</keyword>
<dbReference type="Pfam" id="PF07687">
    <property type="entry name" value="M20_dimer"/>
    <property type="match status" value="1"/>
</dbReference>
<dbReference type="SUPFAM" id="SSF55031">
    <property type="entry name" value="Bacterial exopeptidase dimerisation domain"/>
    <property type="match status" value="1"/>
</dbReference>
<dbReference type="InterPro" id="IPR001261">
    <property type="entry name" value="ArgE/DapE_CS"/>
</dbReference>
<dbReference type="PANTHER" id="PTHR43808">
    <property type="entry name" value="ACETYLORNITHINE DEACETYLASE"/>
    <property type="match status" value="1"/>
</dbReference>
<dbReference type="GO" id="GO:0046872">
    <property type="term" value="F:metal ion binding"/>
    <property type="evidence" value="ECO:0007669"/>
    <property type="project" value="UniProtKB-KW"/>
</dbReference>
<protein>
    <submittedName>
        <fullName evidence="6">Hydrolase</fullName>
    </submittedName>
</protein>
<dbReference type="OrthoDB" id="9792335at2"/>
<dbReference type="AlphaFoldDB" id="A0A0P6XT16"/>
<proteinExistence type="predicted"/>
<dbReference type="EMBL" id="LGCK01000007">
    <property type="protein sequence ID" value="KPL72670.1"/>
    <property type="molecule type" value="Genomic_DNA"/>
</dbReference>
<organism evidence="6 7">
    <name type="scientific">Leptolinea tardivitalis</name>
    <dbReference type="NCBI Taxonomy" id="229920"/>
    <lineage>
        <taxon>Bacteria</taxon>
        <taxon>Bacillati</taxon>
        <taxon>Chloroflexota</taxon>
        <taxon>Anaerolineae</taxon>
        <taxon>Anaerolineales</taxon>
        <taxon>Anaerolineaceae</taxon>
        <taxon>Leptolinea</taxon>
    </lineage>
</organism>
<evidence type="ECO:0000313" key="6">
    <source>
        <dbReference type="EMBL" id="KPL72670.1"/>
    </source>
</evidence>
<keyword evidence="2" id="KW-0479">Metal-binding</keyword>
<dbReference type="STRING" id="229920.ADM99_06165"/>
<evidence type="ECO:0000256" key="4">
    <source>
        <dbReference type="ARBA" id="ARBA00022833"/>
    </source>
</evidence>
<evidence type="ECO:0000313" key="7">
    <source>
        <dbReference type="Proteomes" id="UP000050430"/>
    </source>
</evidence>
<evidence type="ECO:0000256" key="2">
    <source>
        <dbReference type="ARBA" id="ARBA00022723"/>
    </source>
</evidence>
<gene>
    <name evidence="6" type="ORF">ADM99_06165</name>
</gene>
<dbReference type="InterPro" id="IPR011650">
    <property type="entry name" value="Peptidase_M20_dimer"/>
</dbReference>
<dbReference type="RefSeq" id="WP_062421510.1">
    <property type="nucleotide sequence ID" value="NZ_BBYA01000008.1"/>
</dbReference>
<dbReference type="InterPro" id="IPR036264">
    <property type="entry name" value="Bact_exopeptidase_dim_dom"/>
</dbReference>
<evidence type="ECO:0000256" key="1">
    <source>
        <dbReference type="ARBA" id="ARBA00001947"/>
    </source>
</evidence>
<comment type="caution">
    <text evidence="6">The sequence shown here is derived from an EMBL/GenBank/DDBJ whole genome shotgun (WGS) entry which is preliminary data.</text>
</comment>
<dbReference type="InterPro" id="IPR050072">
    <property type="entry name" value="Peptidase_M20A"/>
</dbReference>
<dbReference type="Proteomes" id="UP000050430">
    <property type="component" value="Unassembled WGS sequence"/>
</dbReference>
<keyword evidence="7" id="KW-1185">Reference proteome</keyword>
<name>A0A0P6XT16_9CHLR</name>
<evidence type="ECO:0000259" key="5">
    <source>
        <dbReference type="Pfam" id="PF07687"/>
    </source>
</evidence>
<feature type="domain" description="Peptidase M20 dimerisation" evidence="5">
    <location>
        <begin position="174"/>
        <end position="279"/>
    </location>
</feature>
<evidence type="ECO:0000256" key="3">
    <source>
        <dbReference type="ARBA" id="ARBA00022801"/>
    </source>
</evidence>
<dbReference type="InterPro" id="IPR017706">
    <property type="entry name" value="Peptidase_M20/DapE_YgeY"/>
</dbReference>
<dbReference type="NCBIfam" id="TIGR03526">
    <property type="entry name" value="selenium_YgeY"/>
    <property type="match status" value="1"/>
</dbReference>
<dbReference type="NCBIfam" id="NF009555">
    <property type="entry name" value="PRK13004.1"/>
    <property type="match status" value="1"/>
</dbReference>
<dbReference type="Gene3D" id="3.30.70.360">
    <property type="match status" value="1"/>
</dbReference>
<reference evidence="6 7" key="1">
    <citation type="submission" date="2015-07" db="EMBL/GenBank/DDBJ databases">
        <title>Genome sequence of Leptolinea tardivitalis DSM 16556.</title>
        <authorList>
            <person name="Hemp J."/>
            <person name="Ward L.M."/>
            <person name="Pace L.A."/>
            <person name="Fischer W.W."/>
        </authorList>
    </citation>
    <scope>NUCLEOTIDE SEQUENCE [LARGE SCALE GENOMIC DNA]</scope>
    <source>
        <strain evidence="6 7">YMTK-2</strain>
    </source>
</reference>
<dbReference type="InterPro" id="IPR002933">
    <property type="entry name" value="Peptidase_M20"/>
</dbReference>
<dbReference type="Pfam" id="PF01546">
    <property type="entry name" value="Peptidase_M20"/>
    <property type="match status" value="1"/>
</dbReference>
<dbReference type="Gene3D" id="3.40.630.10">
    <property type="entry name" value="Zn peptidases"/>
    <property type="match status" value="1"/>
</dbReference>